<dbReference type="RefSeq" id="WP_338250025.1">
    <property type="nucleotide sequence ID" value="NZ_AP028907.1"/>
</dbReference>
<dbReference type="EMBL" id="AP028907">
    <property type="protein sequence ID" value="BES82576.1"/>
    <property type="molecule type" value="Genomic_DNA"/>
</dbReference>
<dbReference type="InterPro" id="IPR051162">
    <property type="entry name" value="T4SS_component"/>
</dbReference>
<feature type="region of interest" description="Disordered" evidence="1">
    <location>
        <begin position="1056"/>
        <end position="1115"/>
    </location>
</feature>
<feature type="compositionally biased region" description="Low complexity" evidence="1">
    <location>
        <begin position="1097"/>
        <end position="1109"/>
    </location>
</feature>
<name>A0ABN6ZQN1_9CREN</name>
<reference evidence="3 4" key="1">
    <citation type="submission" date="2023-09" db="EMBL/GenBank/DDBJ databases">
        <title>Pyrofollis japonicus gen. nov. sp. nov., a novel member of the family Pyrodictiaceae isolated from the Iheya North hydrothermal field.</title>
        <authorList>
            <person name="Miyazaki U."/>
            <person name="Sanari M."/>
            <person name="Tame A."/>
            <person name="Kitajima M."/>
            <person name="Okamoto A."/>
            <person name="Sawayama S."/>
            <person name="Miyazaki J."/>
            <person name="Takai K."/>
            <person name="Nakagawa S."/>
        </authorList>
    </citation>
    <scope>NUCLEOTIDE SEQUENCE [LARGE SCALE GENOMIC DNA]</scope>
    <source>
        <strain evidence="3 4">AV2</strain>
    </source>
</reference>
<dbReference type="InterPro" id="IPR027417">
    <property type="entry name" value="P-loop_NTPase"/>
</dbReference>
<proteinExistence type="predicted"/>
<dbReference type="SUPFAM" id="SSF52540">
    <property type="entry name" value="P-loop containing nucleoside triphosphate hydrolases"/>
    <property type="match status" value="1"/>
</dbReference>
<evidence type="ECO:0000313" key="3">
    <source>
        <dbReference type="EMBL" id="BES82576.1"/>
    </source>
</evidence>
<feature type="region of interest" description="Disordered" evidence="1">
    <location>
        <begin position="928"/>
        <end position="947"/>
    </location>
</feature>
<evidence type="ECO:0000259" key="2">
    <source>
        <dbReference type="Pfam" id="PF12696"/>
    </source>
</evidence>
<dbReference type="InterPro" id="IPR032689">
    <property type="entry name" value="TraG-D_C"/>
</dbReference>
<feature type="domain" description="TraD/TraG TraM recognition site" evidence="2">
    <location>
        <begin position="551"/>
        <end position="624"/>
    </location>
</feature>
<dbReference type="GeneID" id="89290149"/>
<evidence type="ECO:0000256" key="1">
    <source>
        <dbReference type="SAM" id="MobiDB-lite"/>
    </source>
</evidence>
<dbReference type="Pfam" id="PF12696">
    <property type="entry name" value="TraG-D_C"/>
    <property type="match status" value="1"/>
</dbReference>
<dbReference type="PANTHER" id="PTHR30121:SF6">
    <property type="entry name" value="SLR6007 PROTEIN"/>
    <property type="match status" value="1"/>
</dbReference>
<evidence type="ECO:0000313" key="4">
    <source>
        <dbReference type="Proteomes" id="UP001341135"/>
    </source>
</evidence>
<dbReference type="PANTHER" id="PTHR30121">
    <property type="entry name" value="UNCHARACTERIZED PROTEIN YJGR-RELATED"/>
    <property type="match status" value="1"/>
</dbReference>
<sequence>MGRRDVERSRVLGGTHYVGWVRLKPRLGYEREFAQLVSLSPHVVLEAHRLEDRIEFYAWIRDIALPLLRRRASVELLEEPPELPQKWVAELRAPSGAWETGVEASEAWLSVYDWLEPGEAVQIVGFYDARTHRELAKKARHYRLGERPELKGLGPLEYHKKDPDMARHLSQLSTKRIYITAVRFYTNDKERARELGERAAGLFTPALKVKVSRRGSPSKLRDPMSLMGRFSPKKEYPWIPQESFMHLVRLPRPDEVSAFVEFARGGELPSITPRVKPREKCIRFGETLDGKEYCVPLRQMLHTWVVGRTRSGKSTFLWNLVLRLREESDAAIVFIDPHGDVSYDILESLPSLERVWLVDPVYETDDGERPFLASLNPLEPPRLRDREQAYDIATDHLVDLFEKVLELSGTSVRIKYLLQVVLRYMYHRLGGRVTLADLYDTFVALYREELDLPIDDPEWRHQLELLRDMSEDSFFGVFSRLEPFRNNKLLRAMTSESTLDLDTVLQPGGLLILRLPKVLGEQFLRLLIPMVVLRIWFWALERALLGKKRTPVYIIMDEFQNVAQAIPEVVDTVLSEARKYGVVLVMAHQHPRQVPDVLLRSMFTNTLVKVFFPVADARDVDVLAAVDKEFAEEVKRALSGLPGGSAVVSVAPDFGEPPAPPTVVKMDPPPRRRLGNIRPLVELLPRFAPPPEPGAGDIVSKLNPVLRYLPRDRPSGVELWTLYHVYEATGGGAGEELWSNVLVRLGLPRNRADEARNALAARGLIEARREGNRWLVRYVKGLFEGLHQVAPGEEGYRLAREAVLHYFSRGYVVYPARQDPGLSARPDMVAIPFDPASMSLRYDKSVAVEIESCNELATHPEQAARNLLKHRRGVFAEVHVWAPAGCRARLLEVLGKVEGRLPLPVRVMPPEEAVEEAGAEVEEAVEADREVPGTEEAGVEEPDASVEAGVEVEASGEAGEETGDGVEAVEEAGAGVEGVGQRPGSREPRGAPGGDLYQILEAQAKHLLALGQATASLLQAQKTQQEKLDRLLELQEHQTKLLEKMITLLEQLAQANQQHGEITEPEPETEQAHEHGEAPELREEAPAETRGEKPETPDTQTQQTPQQPEYDPDQNCYWVKLDTPEHEEVCLPEPKARKALELRARGYRLKKTRTGRVYATRGASRIWV</sequence>
<protein>
    <recommendedName>
        <fullName evidence="2">TraD/TraG TraM recognition site domain-containing protein</fullName>
    </recommendedName>
</protein>
<accession>A0ABN6ZQN1</accession>
<dbReference type="Gene3D" id="3.40.50.300">
    <property type="entry name" value="P-loop containing nucleotide triphosphate hydrolases"/>
    <property type="match status" value="2"/>
</dbReference>
<dbReference type="Proteomes" id="UP001341135">
    <property type="component" value="Chromosome"/>
</dbReference>
<organism evidence="3 4">
    <name type="scientific">Pyrodictium abyssi</name>
    <dbReference type="NCBI Taxonomy" id="54256"/>
    <lineage>
        <taxon>Archaea</taxon>
        <taxon>Thermoproteota</taxon>
        <taxon>Thermoprotei</taxon>
        <taxon>Desulfurococcales</taxon>
        <taxon>Pyrodictiaceae</taxon>
        <taxon>Pyrodictium</taxon>
    </lineage>
</organism>
<keyword evidence="4" id="KW-1185">Reference proteome</keyword>
<feature type="compositionally biased region" description="Basic and acidic residues" evidence="1">
    <location>
        <begin position="1070"/>
        <end position="1096"/>
    </location>
</feature>
<dbReference type="CDD" id="cd01127">
    <property type="entry name" value="TrwB_TraG_TraD_VirD4"/>
    <property type="match status" value="1"/>
</dbReference>
<gene>
    <name evidence="3" type="ORF">PABY_21430</name>
</gene>